<dbReference type="RefSeq" id="WP_207224973.1">
    <property type="nucleotide sequence ID" value="NZ_SHKP01000004.1"/>
</dbReference>
<dbReference type="EMBL" id="SHKP01000004">
    <property type="protein sequence ID" value="RZU02170.1"/>
    <property type="molecule type" value="Genomic_DNA"/>
</dbReference>
<comment type="caution">
    <text evidence="1">The sequence shown here is derived from an EMBL/GenBank/DDBJ whole genome shotgun (WGS) entry which is preliminary data.</text>
</comment>
<organism evidence="1 2">
    <name type="scientific">Rivibacter subsaxonicus</name>
    <dbReference type="NCBI Taxonomy" id="457575"/>
    <lineage>
        <taxon>Bacteria</taxon>
        <taxon>Pseudomonadati</taxon>
        <taxon>Pseudomonadota</taxon>
        <taxon>Betaproteobacteria</taxon>
        <taxon>Burkholderiales</taxon>
        <taxon>Rivibacter</taxon>
    </lineage>
</organism>
<sequence>MLPLRLESPDALPAGLASRLVAHRALFRMHEFLDSVLEHTAVRAIADELEAHLSQQRIHGYHSTKEPVPGFFVARGLRPTDVETHQAEFLAAFGDRFTETELAEMKVAWHEYFVQGGQRRHRNGLVWACLSRSLAKTSGTETFYRYFGGEAVFMPLKNDSSVAAKLEAIGQPVVVEVSLPGAVLEAQHPMAMAVLSHYHRTIRPDAHLYESEARLRQAVPAADVIRVTQLHEFQP</sequence>
<proteinExistence type="predicted"/>
<name>A0A4Q7VZH2_9BURK</name>
<reference evidence="1 2" key="1">
    <citation type="submission" date="2019-02" db="EMBL/GenBank/DDBJ databases">
        <title>Genomic Encyclopedia of Type Strains, Phase IV (KMG-IV): sequencing the most valuable type-strain genomes for metagenomic binning, comparative biology and taxonomic classification.</title>
        <authorList>
            <person name="Goeker M."/>
        </authorList>
    </citation>
    <scope>NUCLEOTIDE SEQUENCE [LARGE SCALE GENOMIC DNA]</scope>
    <source>
        <strain evidence="1 2">DSM 19570</strain>
    </source>
</reference>
<protein>
    <submittedName>
        <fullName evidence="1">Uncharacterized protein</fullName>
    </submittedName>
</protein>
<dbReference type="Proteomes" id="UP000293671">
    <property type="component" value="Unassembled WGS sequence"/>
</dbReference>
<dbReference type="AlphaFoldDB" id="A0A4Q7VZH2"/>
<evidence type="ECO:0000313" key="1">
    <source>
        <dbReference type="EMBL" id="RZU02170.1"/>
    </source>
</evidence>
<evidence type="ECO:0000313" key="2">
    <source>
        <dbReference type="Proteomes" id="UP000293671"/>
    </source>
</evidence>
<keyword evidence="2" id="KW-1185">Reference proteome</keyword>
<accession>A0A4Q7VZH2</accession>
<gene>
    <name evidence="1" type="ORF">EV670_0191</name>
</gene>